<dbReference type="PROSITE" id="PS51352">
    <property type="entry name" value="THIOREDOXIN_2"/>
    <property type="match status" value="1"/>
</dbReference>
<dbReference type="PANTHER" id="PTHR42852">
    <property type="entry name" value="THIOL:DISULFIDE INTERCHANGE PROTEIN DSBE"/>
    <property type="match status" value="1"/>
</dbReference>
<evidence type="ECO:0000313" key="2">
    <source>
        <dbReference type="EMBL" id="TKC03473.1"/>
    </source>
</evidence>
<name>A0A4U1CAG9_9SPHI</name>
<dbReference type="CDD" id="cd02966">
    <property type="entry name" value="TlpA_like_family"/>
    <property type="match status" value="1"/>
</dbReference>
<dbReference type="SUPFAM" id="SSF52833">
    <property type="entry name" value="Thioredoxin-like"/>
    <property type="match status" value="1"/>
</dbReference>
<dbReference type="InterPro" id="IPR012336">
    <property type="entry name" value="Thioredoxin-like_fold"/>
</dbReference>
<feature type="domain" description="Thioredoxin" evidence="1">
    <location>
        <begin position="56"/>
        <end position="207"/>
    </location>
</feature>
<dbReference type="InterPro" id="IPR036249">
    <property type="entry name" value="Thioredoxin-like_sf"/>
</dbReference>
<dbReference type="EMBL" id="SWBO01000001">
    <property type="protein sequence ID" value="TKC03473.1"/>
    <property type="molecule type" value="Genomic_DNA"/>
</dbReference>
<evidence type="ECO:0000313" key="3">
    <source>
        <dbReference type="Proteomes" id="UP000310477"/>
    </source>
</evidence>
<dbReference type="PANTHER" id="PTHR42852:SF13">
    <property type="entry name" value="PROTEIN DIPZ"/>
    <property type="match status" value="1"/>
</dbReference>
<comment type="caution">
    <text evidence="2">The sequence shown here is derived from an EMBL/GenBank/DDBJ whole genome shotgun (WGS) entry which is preliminary data.</text>
</comment>
<protein>
    <submittedName>
        <fullName evidence="2">TlpA family protein disulfide reductase</fullName>
    </submittedName>
</protein>
<dbReference type="AlphaFoldDB" id="A0A4U1CAG9"/>
<dbReference type="OrthoDB" id="793244at2"/>
<keyword evidence="3" id="KW-1185">Reference proteome</keyword>
<dbReference type="RefSeq" id="WP_136874127.1">
    <property type="nucleotide sequence ID" value="NZ_SWBO01000001.1"/>
</dbReference>
<dbReference type="InterPro" id="IPR013766">
    <property type="entry name" value="Thioredoxin_domain"/>
</dbReference>
<dbReference type="Pfam" id="PF13905">
    <property type="entry name" value="Thioredoxin_8"/>
    <property type="match status" value="1"/>
</dbReference>
<dbReference type="Proteomes" id="UP000310477">
    <property type="component" value="Unassembled WGS sequence"/>
</dbReference>
<sequence>MKKTTILCVMALLCLKKTKAGTCQPWLGLKLKACLLLATSLVLCTGQLKAQEIKAFKIGERLPETFWQQEHSILKNGKTTTSNFKQLKGKPFLLDFWATWCSACLKGFPKMQDLQNRYSKNLNILMVNTYEKDTLPVLEQFYQKQQQAIKSFSLSLVASDAALKNMFAVKSIPHYIWVGADGRIKAITDAEAVTELQVKRFIAGLSLNLKLKER</sequence>
<accession>A0A4U1CAG9</accession>
<reference evidence="2 3" key="1">
    <citation type="submission" date="2019-04" db="EMBL/GenBank/DDBJ databases">
        <title>Pedobacter sp. AR-2-6 sp. nov., isolated from Arctic soil.</title>
        <authorList>
            <person name="Dahal R.H."/>
            <person name="Kim D.-U."/>
        </authorList>
    </citation>
    <scope>NUCLEOTIDE SEQUENCE [LARGE SCALE GENOMIC DNA]</scope>
    <source>
        <strain evidence="2 3">AR-2-6</strain>
    </source>
</reference>
<organism evidence="2 3">
    <name type="scientific">Pedobacter cryotolerans</name>
    <dbReference type="NCBI Taxonomy" id="2571270"/>
    <lineage>
        <taxon>Bacteria</taxon>
        <taxon>Pseudomonadati</taxon>
        <taxon>Bacteroidota</taxon>
        <taxon>Sphingobacteriia</taxon>
        <taxon>Sphingobacteriales</taxon>
        <taxon>Sphingobacteriaceae</taxon>
        <taxon>Pedobacter</taxon>
    </lineage>
</organism>
<dbReference type="InterPro" id="IPR050553">
    <property type="entry name" value="Thioredoxin_ResA/DsbE_sf"/>
</dbReference>
<proteinExistence type="predicted"/>
<dbReference type="Gene3D" id="3.40.30.10">
    <property type="entry name" value="Glutaredoxin"/>
    <property type="match status" value="1"/>
</dbReference>
<evidence type="ECO:0000259" key="1">
    <source>
        <dbReference type="PROSITE" id="PS51352"/>
    </source>
</evidence>
<gene>
    <name evidence="2" type="ORF">FA045_02575</name>
</gene>